<dbReference type="GO" id="GO:0005524">
    <property type="term" value="F:ATP binding"/>
    <property type="evidence" value="ECO:0007669"/>
    <property type="project" value="UniProtKB-KW"/>
</dbReference>
<dbReference type="InterPro" id="IPR050482">
    <property type="entry name" value="Sensor_HK_TwoCompSys"/>
</dbReference>
<keyword evidence="9" id="KW-0812">Transmembrane</keyword>
<dbReference type="Gene3D" id="3.30.565.10">
    <property type="entry name" value="Histidine kinase-like ATPase, C-terminal domain"/>
    <property type="match status" value="1"/>
</dbReference>
<evidence type="ECO:0000256" key="6">
    <source>
        <dbReference type="ARBA" id="ARBA00022777"/>
    </source>
</evidence>
<dbReference type="STRING" id="35752.SAMN05421541_104566"/>
<feature type="transmembrane region" description="Helical" evidence="9">
    <location>
        <begin position="108"/>
        <end position="126"/>
    </location>
</feature>
<sequence length="382" mass="40705">MHLSRWDSWRPQLLDAAVGVVLFGAPFVVAVADAGGGHPQPRQDWREAAVAVCALALVTFRRRRPLPVFGASVVLTLLTTAVPRSLPAAALACLLCLYTVATRCRRAVAWPSGLVAGGAVALAAGSTAGPEAVAIVASAGLVVAVGDVIRTRRAYLAEVRERDRRTELDREQESRRRVIEERLRIARELHDVVAHNIAMINVQAGVAAHVLRSRPDQAEESLAHVRRASRTVLTELSTVLGVLRDPRLPDGTAEEPVRGLEHLPELIDQLAGAGLRVEHVRDGRARALPAAVDLAAYRIVQESLTNAHKYAPDGRAALRLRFTADTLEITVGNRATGGPSGDGYGLAGMRERAVALGGRLSAGFADGRFVVHALLPVPGDPA</sequence>
<dbReference type="EMBL" id="FONV01000004">
    <property type="protein sequence ID" value="SFE93774.1"/>
    <property type="molecule type" value="Genomic_DNA"/>
</dbReference>
<organism evidence="11 12">
    <name type="scientific">Actinoplanes philippinensis</name>
    <dbReference type="NCBI Taxonomy" id="35752"/>
    <lineage>
        <taxon>Bacteria</taxon>
        <taxon>Bacillati</taxon>
        <taxon>Actinomycetota</taxon>
        <taxon>Actinomycetes</taxon>
        <taxon>Micromonosporales</taxon>
        <taxon>Micromonosporaceae</taxon>
        <taxon>Actinoplanes</taxon>
    </lineage>
</organism>
<dbReference type="AlphaFoldDB" id="A0A1I2EKZ8"/>
<evidence type="ECO:0000313" key="12">
    <source>
        <dbReference type="Proteomes" id="UP000199645"/>
    </source>
</evidence>
<dbReference type="GO" id="GO:0046983">
    <property type="term" value="F:protein dimerization activity"/>
    <property type="evidence" value="ECO:0007669"/>
    <property type="project" value="InterPro"/>
</dbReference>
<dbReference type="InterPro" id="IPR055558">
    <property type="entry name" value="DUF7134"/>
</dbReference>
<comment type="catalytic activity">
    <reaction evidence="1">
        <text>ATP + protein L-histidine = ADP + protein N-phospho-L-histidine.</text>
        <dbReference type="EC" id="2.7.13.3"/>
    </reaction>
</comment>
<evidence type="ECO:0000256" key="3">
    <source>
        <dbReference type="ARBA" id="ARBA00022553"/>
    </source>
</evidence>
<accession>A0A1I2EKZ8</accession>
<dbReference type="InterPro" id="IPR003594">
    <property type="entry name" value="HATPase_dom"/>
</dbReference>
<dbReference type="RefSeq" id="WP_093613466.1">
    <property type="nucleotide sequence ID" value="NZ_BOMT01000096.1"/>
</dbReference>
<keyword evidence="8" id="KW-0902">Two-component regulatory system</keyword>
<keyword evidence="3" id="KW-0597">Phosphoprotein</keyword>
<evidence type="ECO:0000259" key="10">
    <source>
        <dbReference type="SMART" id="SM00387"/>
    </source>
</evidence>
<evidence type="ECO:0000256" key="1">
    <source>
        <dbReference type="ARBA" id="ARBA00000085"/>
    </source>
</evidence>
<reference evidence="11 12" key="1">
    <citation type="submission" date="2016-10" db="EMBL/GenBank/DDBJ databases">
        <authorList>
            <person name="de Groot N.N."/>
        </authorList>
    </citation>
    <scope>NUCLEOTIDE SEQUENCE [LARGE SCALE GENOMIC DNA]</scope>
    <source>
        <strain evidence="11 12">DSM 43019</strain>
    </source>
</reference>
<feature type="transmembrane region" description="Helical" evidence="9">
    <location>
        <begin position="81"/>
        <end position="101"/>
    </location>
</feature>
<evidence type="ECO:0000313" key="11">
    <source>
        <dbReference type="EMBL" id="SFE93774.1"/>
    </source>
</evidence>
<evidence type="ECO:0000256" key="8">
    <source>
        <dbReference type="ARBA" id="ARBA00023012"/>
    </source>
</evidence>
<dbReference type="SUPFAM" id="SSF55874">
    <property type="entry name" value="ATPase domain of HSP90 chaperone/DNA topoisomerase II/histidine kinase"/>
    <property type="match status" value="1"/>
</dbReference>
<dbReference type="InterPro" id="IPR011712">
    <property type="entry name" value="Sig_transdc_His_kin_sub3_dim/P"/>
</dbReference>
<evidence type="ECO:0000256" key="7">
    <source>
        <dbReference type="ARBA" id="ARBA00022840"/>
    </source>
</evidence>
<dbReference type="GO" id="GO:0000155">
    <property type="term" value="F:phosphorelay sensor kinase activity"/>
    <property type="evidence" value="ECO:0007669"/>
    <property type="project" value="InterPro"/>
</dbReference>
<dbReference type="Proteomes" id="UP000199645">
    <property type="component" value="Unassembled WGS sequence"/>
</dbReference>
<proteinExistence type="predicted"/>
<keyword evidence="4" id="KW-0808">Transferase</keyword>
<feature type="transmembrane region" description="Helical" evidence="9">
    <location>
        <begin position="12"/>
        <end position="32"/>
    </location>
</feature>
<evidence type="ECO:0000256" key="4">
    <source>
        <dbReference type="ARBA" id="ARBA00022679"/>
    </source>
</evidence>
<dbReference type="PANTHER" id="PTHR24421">
    <property type="entry name" value="NITRATE/NITRITE SENSOR PROTEIN NARX-RELATED"/>
    <property type="match status" value="1"/>
</dbReference>
<gene>
    <name evidence="11" type="ORF">SAMN05421541_104566</name>
</gene>
<dbReference type="Gene3D" id="1.20.5.1930">
    <property type="match status" value="1"/>
</dbReference>
<evidence type="ECO:0000256" key="9">
    <source>
        <dbReference type="SAM" id="Phobius"/>
    </source>
</evidence>
<dbReference type="OrthoDB" id="227596at2"/>
<keyword evidence="9" id="KW-0472">Membrane</keyword>
<keyword evidence="9" id="KW-1133">Transmembrane helix</keyword>
<dbReference type="InterPro" id="IPR036890">
    <property type="entry name" value="HATPase_C_sf"/>
</dbReference>
<evidence type="ECO:0000256" key="5">
    <source>
        <dbReference type="ARBA" id="ARBA00022741"/>
    </source>
</evidence>
<dbReference type="EC" id="2.7.13.3" evidence="2"/>
<feature type="domain" description="Histidine kinase/HSP90-like ATPase" evidence="10">
    <location>
        <begin position="291"/>
        <end position="377"/>
    </location>
</feature>
<keyword evidence="6 11" id="KW-0418">Kinase</keyword>
<keyword evidence="12" id="KW-1185">Reference proteome</keyword>
<protein>
    <recommendedName>
        <fullName evidence="2">histidine kinase</fullName>
        <ecNumber evidence="2">2.7.13.3</ecNumber>
    </recommendedName>
</protein>
<keyword evidence="7" id="KW-0067">ATP-binding</keyword>
<dbReference type="Pfam" id="PF23539">
    <property type="entry name" value="DUF7134"/>
    <property type="match status" value="1"/>
</dbReference>
<keyword evidence="5" id="KW-0547">Nucleotide-binding</keyword>
<name>A0A1I2EKZ8_9ACTN</name>
<dbReference type="PANTHER" id="PTHR24421:SF10">
    <property type="entry name" value="NITRATE_NITRITE SENSOR PROTEIN NARQ"/>
    <property type="match status" value="1"/>
</dbReference>
<dbReference type="GO" id="GO:0016020">
    <property type="term" value="C:membrane"/>
    <property type="evidence" value="ECO:0007669"/>
    <property type="project" value="InterPro"/>
</dbReference>
<evidence type="ECO:0000256" key="2">
    <source>
        <dbReference type="ARBA" id="ARBA00012438"/>
    </source>
</evidence>
<dbReference type="CDD" id="cd16917">
    <property type="entry name" value="HATPase_UhpB-NarQ-NarX-like"/>
    <property type="match status" value="1"/>
</dbReference>
<dbReference type="SMART" id="SM00387">
    <property type="entry name" value="HATPase_c"/>
    <property type="match status" value="1"/>
</dbReference>
<dbReference type="Pfam" id="PF07730">
    <property type="entry name" value="HisKA_3"/>
    <property type="match status" value="1"/>
</dbReference>